<sequence>MSSPGSTCEWQFIDCKSVQSLHGLSDLLTEKYGSGKFSVETRQNVYCIRAETSSAPLDLSCPKVWNSLNGNGKASSHVDQCHILRMIFHPILSSWLLGKCLTNFRLSDFSQIEHHPNCIVPCFKSWHKT</sequence>
<evidence type="ECO:0000313" key="2">
    <source>
        <dbReference type="Proteomes" id="UP000830671"/>
    </source>
</evidence>
<reference evidence="1" key="1">
    <citation type="journal article" date="2021" name="Mol. Plant Microbe Interact.">
        <title>Complete Genome Sequence of the Plant-Pathogenic Fungus Colletotrichum lupini.</title>
        <authorList>
            <person name="Baroncelli R."/>
            <person name="Pensec F."/>
            <person name="Da Lio D."/>
            <person name="Boufleur T."/>
            <person name="Vicente I."/>
            <person name="Sarrocco S."/>
            <person name="Picot A."/>
            <person name="Baraldi E."/>
            <person name="Sukno S."/>
            <person name="Thon M."/>
            <person name="Le Floch G."/>
        </authorList>
    </citation>
    <scope>NUCLEOTIDE SEQUENCE</scope>
    <source>
        <strain evidence="1">IMI 504893</strain>
    </source>
</reference>
<dbReference type="Proteomes" id="UP000830671">
    <property type="component" value="Chromosome 8"/>
</dbReference>
<dbReference type="RefSeq" id="XP_049151854.1">
    <property type="nucleotide sequence ID" value="XM_049294707.1"/>
</dbReference>
<protein>
    <submittedName>
        <fullName evidence="1">Uncharacterized protein</fullName>
    </submittedName>
</protein>
<dbReference type="EMBL" id="CP019480">
    <property type="protein sequence ID" value="UQC90253.1"/>
    <property type="molecule type" value="Genomic_DNA"/>
</dbReference>
<gene>
    <name evidence="1" type="ORF">CLUP02_15783</name>
</gene>
<organism evidence="1 2">
    <name type="scientific">Colletotrichum lupini</name>
    <dbReference type="NCBI Taxonomy" id="145971"/>
    <lineage>
        <taxon>Eukaryota</taxon>
        <taxon>Fungi</taxon>
        <taxon>Dikarya</taxon>
        <taxon>Ascomycota</taxon>
        <taxon>Pezizomycotina</taxon>
        <taxon>Sordariomycetes</taxon>
        <taxon>Hypocreomycetidae</taxon>
        <taxon>Glomerellales</taxon>
        <taxon>Glomerellaceae</taxon>
        <taxon>Colletotrichum</taxon>
        <taxon>Colletotrichum acutatum species complex</taxon>
    </lineage>
</organism>
<dbReference type="KEGG" id="clup:CLUP02_15783"/>
<name>A0A9Q8T6Q9_9PEZI</name>
<proteinExistence type="predicted"/>
<accession>A0A9Q8T6Q9</accession>
<evidence type="ECO:0000313" key="1">
    <source>
        <dbReference type="EMBL" id="UQC90253.1"/>
    </source>
</evidence>
<dbReference type="AlphaFoldDB" id="A0A9Q8T6Q9"/>
<keyword evidence="2" id="KW-1185">Reference proteome</keyword>
<dbReference type="GeneID" id="73349717"/>